<evidence type="ECO:0008006" key="2">
    <source>
        <dbReference type="Google" id="ProtNLM"/>
    </source>
</evidence>
<dbReference type="AlphaFoldDB" id="A0A0F9QFJ0"/>
<dbReference type="EMBL" id="LAZR01004963">
    <property type="protein sequence ID" value="KKN04058.1"/>
    <property type="molecule type" value="Genomic_DNA"/>
</dbReference>
<protein>
    <recommendedName>
        <fullName evidence="2">DUF2213 domain-containing protein</fullName>
    </recommendedName>
</protein>
<dbReference type="InterPro" id="IPR016913">
    <property type="entry name" value="UCP029215"/>
</dbReference>
<comment type="caution">
    <text evidence="1">The sequence shown here is derived from an EMBL/GenBank/DDBJ whole genome shotgun (WGS) entry which is preliminary data.</text>
</comment>
<proteinExistence type="predicted"/>
<dbReference type="Pfam" id="PF09979">
    <property type="entry name" value="DUF2213"/>
    <property type="match status" value="1"/>
</dbReference>
<feature type="non-terminal residue" evidence="1">
    <location>
        <position position="318"/>
    </location>
</feature>
<sequence>MPCIKCSNGKWKFGLRGTCQFDSLAACKKGAAAIKAQRGSEVVMPERTMLSVQATPDVAGIRTAEFRGQEHTVIPVIALVEGVLWPANAPSPELALAEEFGRFPEGWDGSPVVFDHPRDSEGAPIAANSPDVLEENSFGQIFNTTLDGVKLKSEIWVNNDLVQNLTEEAQATVAKLISGDTVVEVSTGLFMLAEPATGEFNGERFDAIWRNIVPDHLAILPEGVAGACSVEDGCGAPRSNQGNVLTFTNGNSAKPFEPVMRAARMHEACGANGDSIITNDDGPETVKAQKTFLKRLMQRASAIFAPRDNSEGISDRDL</sequence>
<organism evidence="1">
    <name type="scientific">marine sediment metagenome</name>
    <dbReference type="NCBI Taxonomy" id="412755"/>
    <lineage>
        <taxon>unclassified sequences</taxon>
        <taxon>metagenomes</taxon>
        <taxon>ecological metagenomes</taxon>
    </lineage>
</organism>
<reference evidence="1" key="1">
    <citation type="journal article" date="2015" name="Nature">
        <title>Complex archaea that bridge the gap between prokaryotes and eukaryotes.</title>
        <authorList>
            <person name="Spang A."/>
            <person name="Saw J.H."/>
            <person name="Jorgensen S.L."/>
            <person name="Zaremba-Niedzwiedzka K."/>
            <person name="Martijn J."/>
            <person name="Lind A.E."/>
            <person name="van Eijk R."/>
            <person name="Schleper C."/>
            <person name="Guy L."/>
            <person name="Ettema T.J."/>
        </authorList>
    </citation>
    <scope>NUCLEOTIDE SEQUENCE</scope>
</reference>
<evidence type="ECO:0000313" key="1">
    <source>
        <dbReference type="EMBL" id="KKN04058.1"/>
    </source>
</evidence>
<accession>A0A0F9QFJ0</accession>
<name>A0A0F9QFJ0_9ZZZZ</name>
<gene>
    <name evidence="1" type="ORF">LCGC14_1101250</name>
</gene>